<dbReference type="Proteomes" id="UP001346869">
    <property type="component" value="Unassembled WGS sequence"/>
</dbReference>
<comment type="caution">
    <text evidence="1">The sequence shown here is derived from an EMBL/GenBank/DDBJ whole genome shotgun (WGS) entry which is preliminary data.</text>
</comment>
<name>A0AAN8AIL1_ELEMC</name>
<sequence length="124" mass="14218">MDRFRLQSYGSMLQSRPQQCCLMDLGPQGLKPLPHLSIPPYPHLMIHPPPPNPLRLRHDSHPLPDLNYRCGPLESSITLAPSSVIIKQVYELRPEPDCIEEPSSAVFTRLCAFDRTLELTHRWL</sequence>
<evidence type="ECO:0000313" key="2">
    <source>
        <dbReference type="Proteomes" id="UP001346869"/>
    </source>
</evidence>
<accession>A0AAN8AIL1</accession>
<reference evidence="1 2" key="2">
    <citation type="journal article" date="2023" name="Mol. Biol. Evol.">
        <title>Genomics of Secondarily Temperate Adaptation in the Only Non-Antarctic Icefish.</title>
        <authorList>
            <person name="Rivera-Colon A.G."/>
            <person name="Rayamajhi N."/>
            <person name="Minhas B.F."/>
            <person name="Madrigal G."/>
            <person name="Bilyk K.T."/>
            <person name="Yoon V."/>
            <person name="Hune M."/>
            <person name="Gregory S."/>
            <person name="Cheng C.H.C."/>
            <person name="Catchen J.M."/>
        </authorList>
    </citation>
    <scope>NUCLEOTIDE SEQUENCE [LARGE SCALE GENOMIC DNA]</scope>
    <source>
        <strain evidence="1">JMC-PN-2008</strain>
    </source>
</reference>
<gene>
    <name evidence="1" type="ORF">PBY51_010706</name>
</gene>
<protein>
    <submittedName>
        <fullName evidence="1">Uncharacterized protein</fullName>
    </submittedName>
</protein>
<dbReference type="AlphaFoldDB" id="A0AAN8AIL1"/>
<reference evidence="1 2" key="1">
    <citation type="journal article" date="2023" name="Genes (Basel)">
        <title>Chromosome-Level Genome Assembly and Circadian Gene Repertoire of the Patagonia Blennie Eleginops maclovinus-The Closest Ancestral Proxy of Antarctic Cryonotothenioids.</title>
        <authorList>
            <person name="Cheng C.C."/>
            <person name="Rivera-Colon A.G."/>
            <person name="Minhas B.F."/>
            <person name="Wilson L."/>
            <person name="Rayamajhi N."/>
            <person name="Vargas-Chacoff L."/>
            <person name="Catchen J.M."/>
        </authorList>
    </citation>
    <scope>NUCLEOTIDE SEQUENCE [LARGE SCALE GENOMIC DNA]</scope>
    <source>
        <strain evidence="1">JMC-PN-2008</strain>
    </source>
</reference>
<keyword evidence="2" id="KW-1185">Reference proteome</keyword>
<proteinExistence type="predicted"/>
<evidence type="ECO:0000313" key="1">
    <source>
        <dbReference type="EMBL" id="KAK5857459.1"/>
    </source>
</evidence>
<dbReference type="EMBL" id="JAUZQC010000016">
    <property type="protein sequence ID" value="KAK5857459.1"/>
    <property type="molecule type" value="Genomic_DNA"/>
</dbReference>
<organism evidence="1 2">
    <name type="scientific">Eleginops maclovinus</name>
    <name type="common">Patagonian blennie</name>
    <name type="synonym">Eleginus maclovinus</name>
    <dbReference type="NCBI Taxonomy" id="56733"/>
    <lineage>
        <taxon>Eukaryota</taxon>
        <taxon>Metazoa</taxon>
        <taxon>Chordata</taxon>
        <taxon>Craniata</taxon>
        <taxon>Vertebrata</taxon>
        <taxon>Euteleostomi</taxon>
        <taxon>Actinopterygii</taxon>
        <taxon>Neopterygii</taxon>
        <taxon>Teleostei</taxon>
        <taxon>Neoteleostei</taxon>
        <taxon>Acanthomorphata</taxon>
        <taxon>Eupercaria</taxon>
        <taxon>Perciformes</taxon>
        <taxon>Notothenioidei</taxon>
        <taxon>Eleginopidae</taxon>
        <taxon>Eleginops</taxon>
    </lineage>
</organism>